<dbReference type="Proteomes" id="UP000242457">
    <property type="component" value="Unassembled WGS sequence"/>
</dbReference>
<keyword evidence="3" id="KW-1185">Reference proteome</keyword>
<sequence>MINSSGDSVYFDKLSDSPREMASNPRESLEDLEEKIFQELIRRIDNLEKMEANGVWHSKRFREERRTMVCECIVRFGREKKNS</sequence>
<evidence type="ECO:0000313" key="3">
    <source>
        <dbReference type="Proteomes" id="UP000242457"/>
    </source>
</evidence>
<evidence type="ECO:0000313" key="2">
    <source>
        <dbReference type="EMBL" id="PBC33235.1"/>
    </source>
</evidence>
<protein>
    <submittedName>
        <fullName evidence="2">Uncharacterized protein</fullName>
    </submittedName>
</protein>
<feature type="region of interest" description="Disordered" evidence="1">
    <location>
        <begin position="1"/>
        <end position="28"/>
    </location>
</feature>
<dbReference type="EMBL" id="KZ288204">
    <property type="protein sequence ID" value="PBC33235.1"/>
    <property type="molecule type" value="Genomic_DNA"/>
</dbReference>
<proteinExistence type="predicted"/>
<name>A0A2A3EN94_APICC</name>
<evidence type="ECO:0000256" key="1">
    <source>
        <dbReference type="SAM" id="MobiDB-lite"/>
    </source>
</evidence>
<organism evidence="2 3">
    <name type="scientific">Apis cerana cerana</name>
    <name type="common">Oriental honeybee</name>
    <dbReference type="NCBI Taxonomy" id="94128"/>
    <lineage>
        <taxon>Eukaryota</taxon>
        <taxon>Metazoa</taxon>
        <taxon>Ecdysozoa</taxon>
        <taxon>Arthropoda</taxon>
        <taxon>Hexapoda</taxon>
        <taxon>Insecta</taxon>
        <taxon>Pterygota</taxon>
        <taxon>Neoptera</taxon>
        <taxon>Endopterygota</taxon>
        <taxon>Hymenoptera</taxon>
        <taxon>Apocrita</taxon>
        <taxon>Aculeata</taxon>
        <taxon>Apoidea</taxon>
        <taxon>Anthophila</taxon>
        <taxon>Apidae</taxon>
        <taxon>Apis</taxon>
    </lineage>
</organism>
<accession>A0A2A3EN94</accession>
<dbReference type="AlphaFoldDB" id="A0A2A3EN94"/>
<gene>
    <name evidence="2" type="ORF">APICC_01285</name>
</gene>
<reference evidence="2 3" key="1">
    <citation type="submission" date="2014-07" db="EMBL/GenBank/DDBJ databases">
        <title>Genomic and transcriptomic analysis on Apis cerana provide comprehensive insights into honey bee biology.</title>
        <authorList>
            <person name="Diao Q."/>
            <person name="Sun L."/>
            <person name="Zheng H."/>
            <person name="Zheng H."/>
            <person name="Xu S."/>
            <person name="Wang S."/>
            <person name="Zeng Z."/>
            <person name="Hu F."/>
            <person name="Su S."/>
            <person name="Wu J."/>
        </authorList>
    </citation>
    <scope>NUCLEOTIDE SEQUENCE [LARGE SCALE GENOMIC DNA]</scope>
    <source>
        <tissue evidence="2">Pupae without intestine</tissue>
    </source>
</reference>